<keyword evidence="3" id="KW-1185">Reference proteome</keyword>
<feature type="region of interest" description="Disordered" evidence="1">
    <location>
        <begin position="20"/>
        <end position="46"/>
    </location>
</feature>
<protein>
    <submittedName>
        <fullName evidence="2">Uncharacterized protein</fullName>
    </submittedName>
</protein>
<dbReference type="Proteomes" id="UP001157117">
    <property type="component" value="Unassembled WGS sequence"/>
</dbReference>
<gene>
    <name evidence="2" type="ORF">GCM10007926_37440</name>
</gene>
<proteinExistence type="predicted"/>
<organism evidence="2 3">
    <name type="scientific">Sphingomonas psychrolutea</name>
    <dbReference type="NCBI Taxonomy" id="1259676"/>
    <lineage>
        <taxon>Bacteria</taxon>
        <taxon>Pseudomonadati</taxon>
        <taxon>Pseudomonadota</taxon>
        <taxon>Alphaproteobacteria</taxon>
        <taxon>Sphingomonadales</taxon>
        <taxon>Sphingomonadaceae</taxon>
        <taxon>Sphingomonas</taxon>
    </lineage>
</organism>
<dbReference type="EMBL" id="BSPT01000075">
    <property type="protein sequence ID" value="GLT06806.1"/>
    <property type="molecule type" value="Genomic_DNA"/>
</dbReference>
<evidence type="ECO:0000313" key="2">
    <source>
        <dbReference type="EMBL" id="GLT06806.1"/>
    </source>
</evidence>
<evidence type="ECO:0000256" key="1">
    <source>
        <dbReference type="SAM" id="MobiDB-lite"/>
    </source>
</evidence>
<reference evidence="3" key="1">
    <citation type="journal article" date="2019" name="Int. J. Syst. Evol. Microbiol.">
        <title>The Global Catalogue of Microorganisms (GCM) 10K type strain sequencing project: providing services to taxonomists for standard genome sequencing and annotation.</title>
        <authorList>
            <consortium name="The Broad Institute Genomics Platform"/>
            <consortium name="The Broad Institute Genome Sequencing Center for Infectious Disease"/>
            <person name="Wu L."/>
            <person name="Ma J."/>
        </authorList>
    </citation>
    <scope>NUCLEOTIDE SEQUENCE [LARGE SCALE GENOMIC DNA]</scope>
    <source>
        <strain evidence="3">NBRC 109639</strain>
    </source>
</reference>
<evidence type="ECO:0000313" key="3">
    <source>
        <dbReference type="Proteomes" id="UP001157117"/>
    </source>
</evidence>
<feature type="compositionally biased region" description="Basic and acidic residues" evidence="1">
    <location>
        <begin position="33"/>
        <end position="43"/>
    </location>
</feature>
<feature type="compositionally biased region" description="Polar residues" evidence="1">
    <location>
        <begin position="20"/>
        <end position="30"/>
    </location>
</feature>
<accession>A0ABQ6EG58</accession>
<comment type="caution">
    <text evidence="2">The sequence shown here is derived from an EMBL/GenBank/DDBJ whole genome shotgun (WGS) entry which is preliminary data.</text>
</comment>
<name>A0ABQ6EG58_9SPHN</name>
<sequence>MMSTYKFVGRLREVIPSGSHRFSQWASGSPQIRAEKSEERKDMDDGDEMLNTLKYNT</sequence>